<evidence type="ECO:0000313" key="1">
    <source>
        <dbReference type="EMBL" id="MCZ2723442.1"/>
    </source>
</evidence>
<organism evidence="1 2">
    <name type="scientific">Marinomonas phaeophyticola</name>
    <dbReference type="NCBI Taxonomy" id="3004091"/>
    <lineage>
        <taxon>Bacteria</taxon>
        <taxon>Pseudomonadati</taxon>
        <taxon>Pseudomonadota</taxon>
        <taxon>Gammaproteobacteria</taxon>
        <taxon>Oceanospirillales</taxon>
        <taxon>Oceanospirillaceae</taxon>
        <taxon>Marinomonas</taxon>
    </lineage>
</organism>
<keyword evidence="2" id="KW-1185">Reference proteome</keyword>
<protein>
    <submittedName>
        <fullName evidence="1">Uncharacterized protein</fullName>
    </submittedName>
</protein>
<dbReference type="EMBL" id="JAPUBN010000021">
    <property type="protein sequence ID" value="MCZ2723442.1"/>
    <property type="molecule type" value="Genomic_DNA"/>
</dbReference>
<comment type="caution">
    <text evidence="1">The sequence shown here is derived from an EMBL/GenBank/DDBJ whole genome shotgun (WGS) entry which is preliminary data.</text>
</comment>
<reference evidence="1" key="1">
    <citation type="submission" date="2022-12" db="EMBL/GenBank/DDBJ databases">
        <title>Marinomonas 15G1-11 sp. nov, isolated from marine algae.</title>
        <authorList>
            <person name="Butt M."/>
            <person name="Choi D.G."/>
            <person name="Kim J.M."/>
            <person name="Lee J.K."/>
            <person name="Baek J.H."/>
            <person name="Jeon C.O."/>
        </authorList>
    </citation>
    <scope>NUCLEOTIDE SEQUENCE</scope>
    <source>
        <strain evidence="1">15G1-11</strain>
    </source>
</reference>
<name>A0ABT4JYH1_9GAMM</name>
<proteinExistence type="predicted"/>
<accession>A0ABT4JYH1</accession>
<dbReference type="Proteomes" id="UP001149719">
    <property type="component" value="Unassembled WGS sequence"/>
</dbReference>
<evidence type="ECO:0000313" key="2">
    <source>
        <dbReference type="Proteomes" id="UP001149719"/>
    </source>
</evidence>
<dbReference type="RefSeq" id="WP_269127560.1">
    <property type="nucleotide sequence ID" value="NZ_JAPUBN010000021.1"/>
</dbReference>
<sequence>MSNVMTYEEWMKKTKGGFTQSRSKALKVVDAALKKYHQTKSEYDKGLALKALIAWQQTKGNDWKKSIRNKEHVAENLYRQLAGLEKKADMFALSNLQNESRAIITDLFQGKQLVFRPGILTKIAGNSKTLGINVKKISTVNTARSVVQNAHTLVPSSSSSSSGTAAKATKLSNDLIKIIVPADLMKDVLAAMMGIMPNFVTELVASCTPFVGVIFSGGTTVVSGCKLAQSAYEQNRAKMHAQRTLSIAEPAAAFAALIRMIERETQQKLEGFVKGLADFGSKLASTLADGGTATNAAIGLASGMIKLLMILRVVVRDIQEKNAANKLLAKPIITVELFEANPLMGAYFICCAPTSVLVNVMLSSSNFNTPGMMDKVQYAVKKHIKPLKDTARKLTSDHRMYIPELQNFPGMLKQNKKKLSIMLDRKGKTGMIGLGPDDFDAPIIADAAVSEV</sequence>
<gene>
    <name evidence="1" type="ORF">O1D97_17955</name>
</gene>